<dbReference type="Pfam" id="PF03151">
    <property type="entry name" value="TPT"/>
    <property type="match status" value="1"/>
</dbReference>
<dbReference type="Proteomes" id="UP000708208">
    <property type="component" value="Unassembled WGS sequence"/>
</dbReference>
<gene>
    <name evidence="3" type="ORF">AFUS01_LOCUS2713</name>
</gene>
<reference evidence="3" key="1">
    <citation type="submission" date="2021-06" db="EMBL/GenBank/DDBJ databases">
        <authorList>
            <person name="Hodson N. C."/>
            <person name="Mongue J. A."/>
            <person name="Jaron S. K."/>
        </authorList>
    </citation>
    <scope>NUCLEOTIDE SEQUENCE</scope>
</reference>
<evidence type="ECO:0000256" key="1">
    <source>
        <dbReference type="SAM" id="SignalP"/>
    </source>
</evidence>
<evidence type="ECO:0000313" key="3">
    <source>
        <dbReference type="EMBL" id="CAG7679815.1"/>
    </source>
</evidence>
<organism evidence="3 4">
    <name type="scientific">Allacma fusca</name>
    <dbReference type="NCBI Taxonomy" id="39272"/>
    <lineage>
        <taxon>Eukaryota</taxon>
        <taxon>Metazoa</taxon>
        <taxon>Ecdysozoa</taxon>
        <taxon>Arthropoda</taxon>
        <taxon>Hexapoda</taxon>
        <taxon>Collembola</taxon>
        <taxon>Symphypleona</taxon>
        <taxon>Sminthuridae</taxon>
        <taxon>Allacma</taxon>
    </lineage>
</organism>
<feature type="domain" description="Sugar phosphate transporter" evidence="2">
    <location>
        <begin position="1"/>
        <end position="68"/>
    </location>
</feature>
<dbReference type="EMBL" id="CAJVCH010015647">
    <property type="protein sequence ID" value="CAG7679815.1"/>
    <property type="molecule type" value="Genomic_DNA"/>
</dbReference>
<accession>A0A8J2NT13</accession>
<keyword evidence="4" id="KW-1185">Reference proteome</keyword>
<keyword evidence="1" id="KW-0732">Signal</keyword>
<feature type="signal peptide" evidence="1">
    <location>
        <begin position="1"/>
        <end position="15"/>
    </location>
</feature>
<dbReference type="InterPro" id="IPR004853">
    <property type="entry name" value="Sugar_P_trans_dom"/>
</dbReference>
<name>A0A8J2NT13_9HEXA</name>
<evidence type="ECO:0000313" key="4">
    <source>
        <dbReference type="Proteomes" id="UP000708208"/>
    </source>
</evidence>
<evidence type="ECO:0000259" key="2">
    <source>
        <dbReference type="Pfam" id="PF03151"/>
    </source>
</evidence>
<protein>
    <recommendedName>
        <fullName evidence="2">Sugar phosphate transporter domain-containing protein</fullName>
    </recommendedName>
</protein>
<proteinExistence type="predicted"/>
<dbReference type="OrthoDB" id="6418713at2759"/>
<dbReference type="AlphaFoldDB" id="A0A8J2NT13"/>
<feature type="chain" id="PRO_5035144320" description="Sugar phosphate transporter domain-containing protein" evidence="1">
    <location>
        <begin position="16"/>
        <end position="77"/>
    </location>
</feature>
<sequence length="77" mass="8446">MTVTFVQLLSITVYSAPVLQVLNLKSNSIPKSYYMSIVIPLAVGKFVASVSSHVSIWKVPVSYAHTGKEFWVSNDGN</sequence>
<comment type="caution">
    <text evidence="3">The sequence shown here is derived from an EMBL/GenBank/DDBJ whole genome shotgun (WGS) entry which is preliminary data.</text>
</comment>